<evidence type="ECO:0000256" key="1">
    <source>
        <dbReference type="ARBA" id="ARBA00004141"/>
    </source>
</evidence>
<dbReference type="Pfam" id="PF12698">
    <property type="entry name" value="ABC2_membrane_3"/>
    <property type="match status" value="1"/>
</dbReference>
<comment type="caution">
    <text evidence="8">The sequence shown here is derived from an EMBL/GenBank/DDBJ whole genome shotgun (WGS) entry which is preliminary data.</text>
</comment>
<organism evidence="8 9">
    <name type="scientific">Nocardia camponoti</name>
    <dbReference type="NCBI Taxonomy" id="1616106"/>
    <lineage>
        <taxon>Bacteria</taxon>
        <taxon>Bacillati</taxon>
        <taxon>Actinomycetota</taxon>
        <taxon>Actinomycetes</taxon>
        <taxon>Mycobacteriales</taxon>
        <taxon>Nocardiaceae</taxon>
        <taxon>Nocardia</taxon>
    </lineage>
</organism>
<keyword evidence="3 6" id="KW-1133">Transmembrane helix</keyword>
<evidence type="ECO:0000256" key="2">
    <source>
        <dbReference type="ARBA" id="ARBA00022692"/>
    </source>
</evidence>
<evidence type="ECO:0000256" key="5">
    <source>
        <dbReference type="ARBA" id="ARBA00023251"/>
    </source>
</evidence>
<dbReference type="PROSITE" id="PS51012">
    <property type="entry name" value="ABC_TM2"/>
    <property type="match status" value="1"/>
</dbReference>
<reference evidence="8" key="2">
    <citation type="submission" date="2020-09" db="EMBL/GenBank/DDBJ databases">
        <authorList>
            <person name="Sun Q."/>
            <person name="Zhou Y."/>
        </authorList>
    </citation>
    <scope>NUCLEOTIDE SEQUENCE</scope>
    <source>
        <strain evidence="8">CGMCC 4.7278</strain>
    </source>
</reference>
<keyword evidence="4 6" id="KW-0472">Membrane</keyword>
<dbReference type="PANTHER" id="PTHR43229">
    <property type="entry name" value="NODULATION PROTEIN J"/>
    <property type="match status" value="1"/>
</dbReference>
<evidence type="ECO:0000256" key="3">
    <source>
        <dbReference type="ARBA" id="ARBA00022989"/>
    </source>
</evidence>
<dbReference type="GO" id="GO:0140359">
    <property type="term" value="F:ABC-type transporter activity"/>
    <property type="evidence" value="ECO:0007669"/>
    <property type="project" value="InterPro"/>
</dbReference>
<accession>A0A917QNB5</accession>
<dbReference type="PANTHER" id="PTHR43229:SF2">
    <property type="entry name" value="NODULATION PROTEIN J"/>
    <property type="match status" value="1"/>
</dbReference>
<dbReference type="InterPro" id="IPR013525">
    <property type="entry name" value="ABC2_TM"/>
</dbReference>
<sequence length="269" mass="29294">MTATIKPANALFAELPAVRPSSFAQWRALTGRIVHTMATKGELIVACITPFIITISFYLPLRYVMKFQGIDYAQFVMPVVVLQTMAMTMMSNAQLSAFEALTGFSTRLQTMPIGKFVPLMSRIAAGIVRSLISLTATILYGYLIGFRFLGGWLDALCFAAFAVAVGVALTFGADAMGSLSKNPEALSQALTLPILIFGMLSTGFVPEKSFPEWVRPFARNQPISQFSETLQDMANGHMTWGGSWVSLAWLGGITALFLPLAVWASVRRS</sequence>
<dbReference type="RefSeq" id="WP_188829872.1">
    <property type="nucleotide sequence ID" value="NZ_BMMW01000003.1"/>
</dbReference>
<dbReference type="PIRSF" id="PIRSF006648">
    <property type="entry name" value="DrrB"/>
    <property type="match status" value="1"/>
</dbReference>
<dbReference type="Proteomes" id="UP000612956">
    <property type="component" value="Unassembled WGS sequence"/>
</dbReference>
<evidence type="ECO:0000313" key="9">
    <source>
        <dbReference type="Proteomes" id="UP000612956"/>
    </source>
</evidence>
<keyword evidence="9" id="KW-1185">Reference proteome</keyword>
<dbReference type="EMBL" id="BMMW01000003">
    <property type="protein sequence ID" value="GGK58020.1"/>
    <property type="molecule type" value="Genomic_DNA"/>
</dbReference>
<keyword evidence="2 6" id="KW-0812">Transmembrane</keyword>
<gene>
    <name evidence="8" type="ORF">GCM10011591_32780</name>
</gene>
<proteinExistence type="predicted"/>
<dbReference type="InterPro" id="IPR047817">
    <property type="entry name" value="ABC2_TM_bact-type"/>
</dbReference>
<dbReference type="InterPro" id="IPR000412">
    <property type="entry name" value="ABC_2_transport"/>
</dbReference>
<keyword evidence="5" id="KW-0046">Antibiotic resistance</keyword>
<evidence type="ECO:0000259" key="7">
    <source>
        <dbReference type="PROSITE" id="PS51012"/>
    </source>
</evidence>
<name>A0A917QNB5_9NOCA</name>
<comment type="subcellular location">
    <subcellularLocation>
        <location evidence="1">Membrane</location>
        <topology evidence="1">Multi-pass membrane protein</topology>
    </subcellularLocation>
</comment>
<reference evidence="8" key="1">
    <citation type="journal article" date="2014" name="Int. J. Syst. Evol. Microbiol.">
        <title>Complete genome sequence of Corynebacterium casei LMG S-19264T (=DSM 44701T), isolated from a smear-ripened cheese.</title>
        <authorList>
            <consortium name="US DOE Joint Genome Institute (JGI-PGF)"/>
            <person name="Walter F."/>
            <person name="Albersmeier A."/>
            <person name="Kalinowski J."/>
            <person name="Ruckert C."/>
        </authorList>
    </citation>
    <scope>NUCLEOTIDE SEQUENCE</scope>
    <source>
        <strain evidence="8">CGMCC 4.7278</strain>
    </source>
</reference>
<dbReference type="GO" id="GO:0043190">
    <property type="term" value="C:ATP-binding cassette (ABC) transporter complex"/>
    <property type="evidence" value="ECO:0007669"/>
    <property type="project" value="InterPro"/>
</dbReference>
<protein>
    <submittedName>
        <fullName evidence="8">Antibiotic transporter</fullName>
    </submittedName>
</protein>
<feature type="domain" description="ABC transmembrane type-2" evidence="7">
    <location>
        <begin position="41"/>
        <end position="268"/>
    </location>
</feature>
<feature type="transmembrane region" description="Helical" evidence="6">
    <location>
        <begin position="75"/>
        <end position="98"/>
    </location>
</feature>
<feature type="transmembrane region" description="Helical" evidence="6">
    <location>
        <begin position="247"/>
        <end position="266"/>
    </location>
</feature>
<feature type="transmembrane region" description="Helical" evidence="6">
    <location>
        <begin position="119"/>
        <end position="143"/>
    </location>
</feature>
<evidence type="ECO:0000313" key="8">
    <source>
        <dbReference type="EMBL" id="GGK58020.1"/>
    </source>
</evidence>
<evidence type="ECO:0000256" key="6">
    <source>
        <dbReference type="SAM" id="Phobius"/>
    </source>
</evidence>
<feature type="transmembrane region" description="Helical" evidence="6">
    <location>
        <begin position="185"/>
        <end position="205"/>
    </location>
</feature>
<feature type="transmembrane region" description="Helical" evidence="6">
    <location>
        <begin position="149"/>
        <end position="173"/>
    </location>
</feature>
<evidence type="ECO:0000256" key="4">
    <source>
        <dbReference type="ARBA" id="ARBA00023136"/>
    </source>
</evidence>
<feature type="transmembrane region" description="Helical" evidence="6">
    <location>
        <begin position="43"/>
        <end position="63"/>
    </location>
</feature>
<dbReference type="GO" id="GO:0046677">
    <property type="term" value="P:response to antibiotic"/>
    <property type="evidence" value="ECO:0007669"/>
    <property type="project" value="UniProtKB-KW"/>
</dbReference>
<dbReference type="InterPro" id="IPR051784">
    <property type="entry name" value="Nod_factor_ABC_transporter"/>
</dbReference>
<dbReference type="AlphaFoldDB" id="A0A917QNB5"/>